<reference evidence="2" key="1">
    <citation type="journal article" date="2015" name="PLoS Genet.">
        <title>Genome Sequence and Transcriptome Analyses of Chrysochromulina tobin: Metabolic Tools for Enhanced Algal Fitness in the Prominent Order Prymnesiales (Haptophyceae).</title>
        <authorList>
            <person name="Hovde B.T."/>
            <person name="Deodato C.R."/>
            <person name="Hunsperger H.M."/>
            <person name="Ryken S.A."/>
            <person name="Yost W."/>
            <person name="Jha R.K."/>
            <person name="Patterson J."/>
            <person name="Monnat R.J. Jr."/>
            <person name="Barlow S.B."/>
            <person name="Starkenburg S.R."/>
            <person name="Cattolico R.A."/>
        </authorList>
    </citation>
    <scope>NUCLEOTIDE SEQUENCE</scope>
    <source>
        <strain evidence="2">CCMP291</strain>
    </source>
</reference>
<comment type="caution">
    <text evidence="1">The sequence shown here is derived from an EMBL/GenBank/DDBJ whole genome shotgun (WGS) entry which is preliminary data.</text>
</comment>
<keyword evidence="2" id="KW-1185">Reference proteome</keyword>
<gene>
    <name evidence="1" type="ORF">Ctob_014038</name>
</gene>
<sequence>MSDALGNAMPGIRSPVKLPLLGTRSPSNLRLPAIQLTRSPEHERTMKELETFESRLNRMPSKGHASLPSLRLAPTLAPSRAPFVPLHHGLRKWTPLVADPYASKAGGAARVMVVPKELETALCRSGTADAKQAFLAHEWVPFYKELQEALSATRTRHMVGVSVEEVMPPQVQWEAWATRCRELTAKWYGAPNISAVYQLLIECSEYDGVSPYRFYDVPAQWSDDGWVRALDGNVRASFGKKARELKKGQAQTLAQTAGESAIDNTILPNILTREESAVLLAGQRIKALLVGQMARRQRKMLAALKKMCPESLKKLPAPLAATEEELKSALQLVRQHELERAGVNEHSSAWQRLRDAGKIISSFGQLTLERRVQVEEFLRETMADLHAANRARDGEFDELHEFVSFIRASPGRLYKGDRKKHERMMLSVMLSPKYTIVKRSTIEQFTNHRFLVNCWTRRCDLVGIDDDGTQTTSRSAGAAEVGRFRKNGFCYFESHGLGLTSSGLSEQRGTIAFELGVAKVADESAKLGNWFLNDFEKILVEAEVLNAAGALAHRLPGEASHEVSQNPKASSSIAATQHTQISRGGIEMWPVLRLVARPTYVAALDAYIDLVQIGDQSDAIALTLVTWRPSAPPIRSALVGLRRYICKKLGGRAVDFSLIASPRGDGTFLLHFTPVAALEWLDRSTSQALKEGSTFRNNSTGEFHDSTVLPCATVDSSQAKGNMLTYDKAAVSLAMKGEPIVRALYDYNRLVGARQAVVHYVRTRLGVDLELSTPAGRTSTVAPPPFPKAVKFMDVFADEES</sequence>
<accession>A0A0M0K590</accession>
<dbReference type="OrthoDB" id="10267986at2759"/>
<proteinExistence type="predicted"/>
<dbReference type="EMBL" id="JWZX01001362">
    <property type="protein sequence ID" value="KOO33975.1"/>
    <property type="molecule type" value="Genomic_DNA"/>
</dbReference>
<name>A0A0M0K590_9EUKA</name>
<organism evidence="1 2">
    <name type="scientific">Chrysochromulina tobinii</name>
    <dbReference type="NCBI Taxonomy" id="1460289"/>
    <lineage>
        <taxon>Eukaryota</taxon>
        <taxon>Haptista</taxon>
        <taxon>Haptophyta</taxon>
        <taxon>Prymnesiophyceae</taxon>
        <taxon>Prymnesiales</taxon>
        <taxon>Chrysochromulinaceae</taxon>
        <taxon>Chrysochromulina</taxon>
    </lineage>
</organism>
<dbReference type="AlphaFoldDB" id="A0A0M0K590"/>
<evidence type="ECO:0000313" key="1">
    <source>
        <dbReference type="EMBL" id="KOO33975.1"/>
    </source>
</evidence>
<evidence type="ECO:0000313" key="2">
    <source>
        <dbReference type="Proteomes" id="UP000037460"/>
    </source>
</evidence>
<dbReference type="Proteomes" id="UP000037460">
    <property type="component" value="Unassembled WGS sequence"/>
</dbReference>
<protein>
    <submittedName>
        <fullName evidence="1">Uncharacterized protein</fullName>
    </submittedName>
</protein>